<dbReference type="RefSeq" id="WP_044525730.1">
    <property type="nucleotide sequence ID" value="NZ_CP009440.1"/>
</dbReference>
<keyword evidence="5 6" id="KW-0472">Membrane</keyword>
<feature type="transmembrane region" description="Helical" evidence="6">
    <location>
        <begin position="500"/>
        <end position="518"/>
    </location>
</feature>
<comment type="similarity">
    <text evidence="2">Belongs to the MscS (TC 1.A.23) family.</text>
</comment>
<dbReference type="Gene3D" id="1.10.287.1260">
    <property type="match status" value="1"/>
</dbReference>
<feature type="transmembrane region" description="Helical" evidence="6">
    <location>
        <begin position="348"/>
        <end position="374"/>
    </location>
</feature>
<reference evidence="8 9" key="1">
    <citation type="journal article" date="2015" name="Genome Announc.">
        <title>Genome sequencing of 18 francisella strains to aid in assay development and testing.</title>
        <authorList>
            <person name="Johnson S.L."/>
            <person name="Daligault H.E."/>
            <person name="Davenport K.W."/>
            <person name="Coyne S.R."/>
            <person name="Frey K.G."/>
            <person name="Koroleva G.I."/>
            <person name="Broomall S.M."/>
            <person name="Bishop-Lilly K.A."/>
            <person name="Bruce D.C."/>
            <person name="Chertkov O."/>
            <person name="Freitas T."/>
            <person name="Jaissle J."/>
            <person name="Ladner J.T."/>
            <person name="Rosenzweig C.N."/>
            <person name="Gibbons H.S."/>
            <person name="Palacios G.F."/>
            <person name="Redden C.L."/>
            <person name="Xu Y."/>
            <person name="Minogue T.D."/>
            <person name="Chain P.S."/>
        </authorList>
    </citation>
    <scope>NUCLEOTIDE SEQUENCE [LARGE SCALE GENOMIC DNA]</scope>
    <source>
        <strain evidence="8 9">GA01-2794</strain>
    </source>
</reference>
<dbReference type="InterPro" id="IPR045042">
    <property type="entry name" value="YnaI-like"/>
</dbReference>
<proteinExistence type="inferred from homology"/>
<dbReference type="Proteomes" id="UP000031830">
    <property type="component" value="Chromosome"/>
</dbReference>
<feature type="domain" description="Mechanosensitive ion channel MscS" evidence="7">
    <location>
        <begin position="520"/>
        <end position="585"/>
    </location>
</feature>
<dbReference type="Pfam" id="PF00924">
    <property type="entry name" value="MS_channel_2nd"/>
    <property type="match status" value="1"/>
</dbReference>
<dbReference type="GO" id="GO:0008381">
    <property type="term" value="F:mechanosensitive monoatomic ion channel activity"/>
    <property type="evidence" value="ECO:0007669"/>
    <property type="project" value="UniProtKB-ARBA"/>
</dbReference>
<dbReference type="InterPro" id="IPR006685">
    <property type="entry name" value="MscS_channel_2nd"/>
</dbReference>
<evidence type="ECO:0000256" key="1">
    <source>
        <dbReference type="ARBA" id="ARBA00004141"/>
    </source>
</evidence>
<dbReference type="Gene3D" id="2.30.30.60">
    <property type="match status" value="1"/>
</dbReference>
<keyword evidence="4 6" id="KW-1133">Transmembrane helix</keyword>
<comment type="subcellular location">
    <subcellularLocation>
        <location evidence="1">Membrane</location>
        <topology evidence="1">Multi-pass membrane protein</topology>
    </subcellularLocation>
</comment>
<accession>A0A0B6D3Z0</accession>
<feature type="transmembrane region" description="Helical" evidence="6">
    <location>
        <begin position="395"/>
        <end position="420"/>
    </location>
</feature>
<dbReference type="InterPro" id="IPR011014">
    <property type="entry name" value="MscS_channel_TM-2"/>
</dbReference>
<organism evidence="8 9">
    <name type="scientific">Francisella philomiragia</name>
    <dbReference type="NCBI Taxonomy" id="28110"/>
    <lineage>
        <taxon>Bacteria</taxon>
        <taxon>Pseudomonadati</taxon>
        <taxon>Pseudomonadota</taxon>
        <taxon>Gammaproteobacteria</taxon>
        <taxon>Thiotrichales</taxon>
        <taxon>Francisellaceae</taxon>
        <taxon>Francisella</taxon>
    </lineage>
</organism>
<feature type="transmembrane region" description="Helical" evidence="6">
    <location>
        <begin position="469"/>
        <end position="494"/>
    </location>
</feature>
<dbReference type="EMBL" id="CP009440">
    <property type="protein sequence ID" value="AJI52378.1"/>
    <property type="molecule type" value="Genomic_DNA"/>
</dbReference>
<evidence type="ECO:0000313" key="9">
    <source>
        <dbReference type="Proteomes" id="UP000031830"/>
    </source>
</evidence>
<name>A0A0B6D3Z0_9GAMM</name>
<evidence type="ECO:0000256" key="6">
    <source>
        <dbReference type="SAM" id="Phobius"/>
    </source>
</evidence>
<dbReference type="InterPro" id="IPR023408">
    <property type="entry name" value="MscS_beta-dom_sf"/>
</dbReference>
<dbReference type="AlphaFoldDB" id="A0A0B6D3Z0"/>
<evidence type="ECO:0000256" key="2">
    <source>
        <dbReference type="ARBA" id="ARBA00008017"/>
    </source>
</evidence>
<protein>
    <submittedName>
        <fullName evidence="8">Mechanosensitive ion channel family protein</fullName>
    </submittedName>
</protein>
<evidence type="ECO:0000313" key="8">
    <source>
        <dbReference type="EMBL" id="AJI52378.1"/>
    </source>
</evidence>
<dbReference type="KEGG" id="fpz:LA55_490"/>
<dbReference type="GO" id="GO:0016020">
    <property type="term" value="C:membrane"/>
    <property type="evidence" value="ECO:0007669"/>
    <property type="project" value="UniProtKB-SubCell"/>
</dbReference>
<keyword evidence="3 6" id="KW-0812">Transmembrane</keyword>
<evidence type="ECO:0000256" key="4">
    <source>
        <dbReference type="ARBA" id="ARBA00022989"/>
    </source>
</evidence>
<evidence type="ECO:0000256" key="3">
    <source>
        <dbReference type="ARBA" id="ARBA00022692"/>
    </source>
</evidence>
<sequence>MYINKKYSLPIRILKILFLAITIISVVAYAKPFFNAKYLSDQTFKSIEDQSLGLIRKNQVSTFNNKTPRNLFTNFYYKSLGSWIGYHQYYYDVINCISPQNIKVNDHTISEQDINVNKMLVALLKTDFKLQDVPNKATGNKLDITLGTGAEKQTFYLAKKENGDWYFTQENFDNSKTTEKFIEYTQEKNFTIDNIKDVSMPILSYMRFIFGVNQSYHFDIQDAFATMDIQWVPQNIREGYASFVAFSMNKIFENADITFRNIPGEVLPVSNLVMIYTSPEVGKSIYLEYIKDTSTGKYSWIFTKHTLLNAVDTYLNDSINSPRDPLNYSLHYTIWENIPALLTEYNQFIYSMIICIISLTLFYISYKLAFCLLSPVFRILSNIFENKDFKTIKKLNIATSLMISMYIGYFFFFNSMIIFVDACYYIDLVFRIVYGIVIMFLCTEIVNVLCSFTISSYKKVKDPNRSARFAFALIIANKIINLIIILIITGFIIQELGIDMIHFLAALGIGGLAIALAGKDTIENLFGSIILAIERPIKIGDWVIIKDKEGIVEKIGLRSTTIRTFEDSALIIPNYAFVTSQINNMGERIYRRYMTALEVDESTPTAKLRSYVDAINELIKNTSHMRKEGYYVRVNDLKPASIKILVYVFFISADWGEELEQREQFIMSMLDLAEEIGVKLAPSQKIQFDANYSD</sequence>
<dbReference type="InterPro" id="IPR010920">
    <property type="entry name" value="LSM_dom_sf"/>
</dbReference>
<evidence type="ECO:0000259" key="7">
    <source>
        <dbReference type="Pfam" id="PF00924"/>
    </source>
</evidence>
<dbReference type="SUPFAM" id="SSF82861">
    <property type="entry name" value="Mechanosensitive channel protein MscS (YggB), transmembrane region"/>
    <property type="match status" value="1"/>
</dbReference>
<dbReference type="PANTHER" id="PTHR43634">
    <property type="entry name" value="OW CONDUCTANCE MECHANOSENSITIVE CHANNEL"/>
    <property type="match status" value="1"/>
</dbReference>
<evidence type="ECO:0000256" key="5">
    <source>
        <dbReference type="ARBA" id="ARBA00023136"/>
    </source>
</evidence>
<feature type="transmembrane region" description="Helical" evidence="6">
    <location>
        <begin position="432"/>
        <end position="457"/>
    </location>
</feature>
<gene>
    <name evidence="8" type="ORF">LA55_490</name>
</gene>
<dbReference type="SUPFAM" id="SSF50182">
    <property type="entry name" value="Sm-like ribonucleoproteins"/>
    <property type="match status" value="1"/>
</dbReference>
<dbReference type="PANTHER" id="PTHR43634:SF2">
    <property type="entry name" value="LOW CONDUCTANCE MECHANOSENSITIVE CHANNEL YNAI"/>
    <property type="match status" value="1"/>
</dbReference>